<dbReference type="OrthoDB" id="9806326at2"/>
<dbReference type="InterPro" id="IPR047111">
    <property type="entry name" value="YbaP-like"/>
</dbReference>
<keyword evidence="2" id="KW-1185">Reference proteome</keyword>
<dbReference type="EMBL" id="WTYU01000001">
    <property type="protein sequence ID" value="MXP14044.1"/>
    <property type="molecule type" value="Genomic_DNA"/>
</dbReference>
<evidence type="ECO:0000313" key="2">
    <source>
        <dbReference type="Proteomes" id="UP000473531"/>
    </source>
</evidence>
<comment type="caution">
    <text evidence="1">The sequence shown here is derived from an EMBL/GenBank/DDBJ whole genome shotgun (WGS) entry which is preliminary data.</text>
</comment>
<sequence length="281" mass="29927">MVLAACGGATPEPEPPRPSPALWEIKSGDGTLEGWLFGTIHTLPDGADWETPALSDAIEGADILIVEIAGLDDSAAVSAVFTRLAQTPGQLPLTSRLAAQHRPALGELIAKAGYETGDFATIESWAAALMLAQSLQGGDPDNGVDRALLRRFRGRPVQELEGAERQLSIFDQLPEADQRDLLAAVVEESRKPQGESERLAKMWRAGDMTALARENSQGLLADAQLRDALLVRRNARWAALLAQSLPADPPALIAVGAAHMAGPDALPALLQKRGYTVTRIQ</sequence>
<dbReference type="CDD" id="cd14789">
    <property type="entry name" value="Tiki"/>
    <property type="match status" value="1"/>
</dbReference>
<protein>
    <submittedName>
        <fullName evidence="1">TraB/GumN family protein</fullName>
    </submittedName>
</protein>
<reference evidence="1 2" key="1">
    <citation type="submission" date="2019-12" db="EMBL/GenBank/DDBJ databases">
        <title>Genomic-based taxomic classification of the family Erythrobacteraceae.</title>
        <authorList>
            <person name="Xu L."/>
        </authorList>
    </citation>
    <scope>NUCLEOTIDE SEQUENCE [LARGE SCALE GENOMIC DNA]</scope>
    <source>
        <strain evidence="1 2">KCTC 52259</strain>
    </source>
</reference>
<name>A0A6L7GFK4_9SPHN</name>
<dbReference type="Pfam" id="PF01963">
    <property type="entry name" value="TraB_PrgY_gumN"/>
    <property type="match status" value="1"/>
</dbReference>
<organism evidence="1 2">
    <name type="scientific">Allopontixanthobacter confluentis</name>
    <dbReference type="NCBI Taxonomy" id="1849021"/>
    <lineage>
        <taxon>Bacteria</taxon>
        <taxon>Pseudomonadati</taxon>
        <taxon>Pseudomonadota</taxon>
        <taxon>Alphaproteobacteria</taxon>
        <taxon>Sphingomonadales</taxon>
        <taxon>Erythrobacteraceae</taxon>
        <taxon>Allopontixanthobacter</taxon>
    </lineage>
</organism>
<dbReference type="PANTHER" id="PTHR40590">
    <property type="entry name" value="CYTOPLASMIC PROTEIN-RELATED"/>
    <property type="match status" value="1"/>
</dbReference>
<dbReference type="AlphaFoldDB" id="A0A6L7GFK4"/>
<gene>
    <name evidence="1" type="ORF">GRI44_04695</name>
</gene>
<proteinExistence type="predicted"/>
<evidence type="ECO:0000313" key="1">
    <source>
        <dbReference type="EMBL" id="MXP14044.1"/>
    </source>
</evidence>
<dbReference type="PANTHER" id="PTHR40590:SF1">
    <property type="entry name" value="CYTOPLASMIC PROTEIN"/>
    <property type="match status" value="1"/>
</dbReference>
<dbReference type="InterPro" id="IPR002816">
    <property type="entry name" value="TraB/PrgY/GumN_fam"/>
</dbReference>
<accession>A0A6L7GFK4</accession>
<dbReference type="Proteomes" id="UP000473531">
    <property type="component" value="Unassembled WGS sequence"/>
</dbReference>